<dbReference type="EMBL" id="JADFTS010000004">
    <property type="protein sequence ID" value="KAF9610270.1"/>
    <property type="molecule type" value="Genomic_DNA"/>
</dbReference>
<feature type="compositionally biased region" description="Polar residues" evidence="1">
    <location>
        <begin position="105"/>
        <end position="120"/>
    </location>
</feature>
<name>A0A835LWM3_9MAGN</name>
<accession>A0A835LWM3</accession>
<evidence type="ECO:0000313" key="3">
    <source>
        <dbReference type="Proteomes" id="UP000631114"/>
    </source>
</evidence>
<organism evidence="2 3">
    <name type="scientific">Coptis chinensis</name>
    <dbReference type="NCBI Taxonomy" id="261450"/>
    <lineage>
        <taxon>Eukaryota</taxon>
        <taxon>Viridiplantae</taxon>
        <taxon>Streptophyta</taxon>
        <taxon>Embryophyta</taxon>
        <taxon>Tracheophyta</taxon>
        <taxon>Spermatophyta</taxon>
        <taxon>Magnoliopsida</taxon>
        <taxon>Ranunculales</taxon>
        <taxon>Ranunculaceae</taxon>
        <taxon>Coptidoideae</taxon>
        <taxon>Coptis</taxon>
    </lineage>
</organism>
<feature type="compositionally biased region" description="Basic and acidic residues" evidence="1">
    <location>
        <begin position="67"/>
        <end position="77"/>
    </location>
</feature>
<feature type="compositionally biased region" description="Basic residues" evidence="1">
    <location>
        <begin position="152"/>
        <end position="161"/>
    </location>
</feature>
<evidence type="ECO:0000256" key="1">
    <source>
        <dbReference type="SAM" id="MobiDB-lite"/>
    </source>
</evidence>
<keyword evidence="3" id="KW-1185">Reference proteome</keyword>
<feature type="compositionally biased region" description="Basic and acidic residues" evidence="1">
    <location>
        <begin position="87"/>
        <end position="104"/>
    </location>
</feature>
<dbReference type="Proteomes" id="UP000631114">
    <property type="component" value="Unassembled WGS sequence"/>
</dbReference>
<comment type="caution">
    <text evidence="2">The sequence shown here is derived from an EMBL/GenBank/DDBJ whole genome shotgun (WGS) entry which is preliminary data.</text>
</comment>
<proteinExistence type="predicted"/>
<gene>
    <name evidence="2" type="ORF">IFM89_021831</name>
</gene>
<dbReference type="AlphaFoldDB" id="A0A835LWM3"/>
<feature type="region of interest" description="Disordered" evidence="1">
    <location>
        <begin position="67"/>
        <end position="161"/>
    </location>
</feature>
<reference evidence="2 3" key="1">
    <citation type="submission" date="2020-10" db="EMBL/GenBank/DDBJ databases">
        <title>The Coptis chinensis genome and diversification of protoberbering-type alkaloids.</title>
        <authorList>
            <person name="Wang B."/>
            <person name="Shu S."/>
            <person name="Song C."/>
            <person name="Liu Y."/>
        </authorList>
    </citation>
    <scope>NUCLEOTIDE SEQUENCE [LARGE SCALE GENOMIC DNA]</scope>
    <source>
        <strain evidence="2">HL-2020</strain>
        <tissue evidence="2">Leaf</tissue>
    </source>
</reference>
<evidence type="ECO:0000313" key="2">
    <source>
        <dbReference type="EMBL" id="KAF9610270.1"/>
    </source>
</evidence>
<protein>
    <submittedName>
        <fullName evidence="2">Uncharacterized protein</fullName>
    </submittedName>
</protein>
<sequence length="161" mass="17888">MRLPLQQQPLEDMSMAIVIAKPIQASHSHEQSMIIYNENINSNDLTSTADPEVLSIMQNQDVNSEEIHTFLNAKDHQNSGNGSDSTASEKDYLSDHTYEARESESPISLSPIQALSPISTRQQRKQKNQAKNSEVSTSKKEKQGQVPPKGPSRSKNKKSLS</sequence>